<reference evidence="1" key="1">
    <citation type="journal article" date="2014" name="Genome Biol. Evol.">
        <title>Pangenome evidence for extensive interdomain horizontal transfer affecting lineage core and shell genes in uncultured planktonic thaumarchaeota and euryarchaeota.</title>
        <authorList>
            <person name="Deschamps P."/>
            <person name="Zivanovic Y."/>
            <person name="Moreira D."/>
            <person name="Rodriguez-Valera F."/>
            <person name="Lopez-Garcia P."/>
        </authorList>
    </citation>
    <scope>NUCLEOTIDE SEQUENCE</scope>
</reference>
<evidence type="ECO:0000313" key="1">
    <source>
        <dbReference type="EMBL" id="AIF24911.1"/>
    </source>
</evidence>
<accession>A0A075I894</accession>
<name>A0A075I894_9ARCH</name>
<sequence length="76" mass="8419">MKIKSSRINPAANIPKPIPIAKKAIDNLNNVGLAVFLNPIYEIVPITRPTKSPIRLRIISRKNSNYADSVTVLIKV</sequence>
<protein>
    <submittedName>
        <fullName evidence="1">Uncharacterized protein</fullName>
    </submittedName>
</protein>
<dbReference type="EMBL" id="KF901276">
    <property type="protein sequence ID" value="AIF24911.1"/>
    <property type="molecule type" value="Genomic_DNA"/>
</dbReference>
<proteinExistence type="predicted"/>
<organism evidence="1">
    <name type="scientific">uncultured marine thaumarchaeote SAT1000_41_C02</name>
    <dbReference type="NCBI Taxonomy" id="1456409"/>
    <lineage>
        <taxon>Archaea</taxon>
        <taxon>Nitrososphaerota</taxon>
        <taxon>environmental samples</taxon>
    </lineage>
</organism>
<dbReference type="AlphaFoldDB" id="A0A075I894"/>